<protein>
    <recommendedName>
        <fullName evidence="12">TonB-dependent receptor plug domain-containing protein</fullName>
    </recommendedName>
</protein>
<dbReference type="Proteomes" id="UP000244896">
    <property type="component" value="Chromosome"/>
</dbReference>
<evidence type="ECO:0000256" key="4">
    <source>
        <dbReference type="ARBA" id="ARBA00022496"/>
    </source>
</evidence>
<dbReference type="InterPro" id="IPR012910">
    <property type="entry name" value="Plug_dom"/>
</dbReference>
<dbReference type="GO" id="GO:0009279">
    <property type="term" value="C:cell outer membrane"/>
    <property type="evidence" value="ECO:0007669"/>
    <property type="project" value="UniProtKB-SubCell"/>
</dbReference>
<dbReference type="PANTHER" id="PTHR32552">
    <property type="entry name" value="FERRICHROME IRON RECEPTOR-RELATED"/>
    <property type="match status" value="1"/>
</dbReference>
<dbReference type="Gene3D" id="2.40.170.20">
    <property type="entry name" value="TonB-dependent receptor, beta-barrel domain"/>
    <property type="match status" value="2"/>
</dbReference>
<dbReference type="EMBL" id="CP023004">
    <property type="protein sequence ID" value="AWI09584.1"/>
    <property type="molecule type" value="Genomic_DNA"/>
</dbReference>
<dbReference type="InterPro" id="IPR037066">
    <property type="entry name" value="Plug_dom_sf"/>
</dbReference>
<evidence type="ECO:0000256" key="9">
    <source>
        <dbReference type="ARBA" id="ARBA00023136"/>
    </source>
</evidence>
<evidence type="ECO:0000256" key="10">
    <source>
        <dbReference type="ARBA" id="ARBA00023237"/>
    </source>
</evidence>
<dbReference type="GO" id="GO:0006826">
    <property type="term" value="P:iron ion transport"/>
    <property type="evidence" value="ECO:0007669"/>
    <property type="project" value="UniProtKB-KW"/>
</dbReference>
<comment type="subcellular location">
    <subcellularLocation>
        <location evidence="1">Cell outer membrane</location>
        <topology evidence="1">Multi-pass membrane protein</topology>
    </subcellularLocation>
</comment>
<keyword evidence="8" id="KW-0406">Ion transport</keyword>
<dbReference type="InterPro" id="IPR036942">
    <property type="entry name" value="Beta-barrel_TonB_sf"/>
</dbReference>
<dbReference type="Gene3D" id="2.170.130.10">
    <property type="entry name" value="TonB-dependent receptor, plug domain"/>
    <property type="match status" value="1"/>
</dbReference>
<name>A0A2U8E4V7_9BACT</name>
<evidence type="ECO:0000256" key="11">
    <source>
        <dbReference type="SAM" id="SignalP"/>
    </source>
</evidence>
<keyword evidence="7" id="KW-0408">Iron</keyword>
<keyword evidence="14" id="KW-1185">Reference proteome</keyword>
<evidence type="ECO:0000256" key="6">
    <source>
        <dbReference type="ARBA" id="ARBA00022729"/>
    </source>
</evidence>
<feature type="signal peptide" evidence="11">
    <location>
        <begin position="1"/>
        <end position="28"/>
    </location>
</feature>
<gene>
    <name evidence="13" type="ORF">CKA38_10315</name>
</gene>
<keyword evidence="3" id="KW-1134">Transmembrane beta strand</keyword>
<keyword evidence="10" id="KW-0998">Cell outer membrane</keyword>
<evidence type="ECO:0000256" key="2">
    <source>
        <dbReference type="ARBA" id="ARBA00022448"/>
    </source>
</evidence>
<feature type="chain" id="PRO_5016069009" description="TonB-dependent receptor plug domain-containing protein" evidence="11">
    <location>
        <begin position="29"/>
        <end position="1130"/>
    </location>
</feature>
<dbReference type="Pfam" id="PF07715">
    <property type="entry name" value="Plug"/>
    <property type="match status" value="1"/>
</dbReference>
<sequence length="1130" mass="126427">MNTKKYLRLGLVLVSGLVIIPHALVAQAVAPVPAAQSQAPVNVTAAERVSAGDEVVELSPFVVQGERDTGYAATDSLAGTRFRTPLKDIAASISVVTKDLMDDLGANTLEDLLIYTPGTEVMGIGGNYSGSYSKSDGSQNFEDQRDSATTTTRVRGLAAADQTRNFFLSPYIPMDGYNTQSVTVNRGANAILFGFGSPAGIIENSLIAPMFKNRGNARFSFGSYDTYRLSLDVERVLVKDKLSVRVAMLDDNRRYEQEFSFRDQERYYGAVTYKPFKYTSLRVNAEHGHIDQRMPRLDPPLDSLTTWWDFDQPTRTNDFTAKKTLDPARGVETAYQRANNLDGMAGNWSSNPALVYFSADDAVHSDSYIGYVNVPADYIGLNNGIGTYRFLAPRSSREIAQNVAPVDPLANFTVAKQITDRSIFDYRTYMIDGPNSGLWIDFDSANIAVEQLFRAGPGGRGGVEAVYDYQHSTSSMHRTLNGYRGNNIFVDVNTVTIDGRPNPNFGRPFLSSSGMYNHIDNKLKTWRGTAFFQYDFNEHGNNFLLKLLGVQSFNLMGSRYKRVQNLRSGYNAVVDPAFSVGTANNNSLGTYRKITNIVYLGPSLYGADSAAGANLPGVRSTMVFPSSVDVRTLNPTTGYVWGKQTVPVYTYEDDYAYTTNTRQRDISKVESVAFVWQGNWMDNMLVSTLGWRKDTDRTQKGPGTGKSIPADPITKTVSLSVPMPMGDVMETEADTFSYGLALHVPPRWFARIPSKPTLSLYYNKSENFDVGAGMRVDILGDRISPQQGKTKEYGFRVSAFDNRFSLRATWYETTQNNMTDTRVQVTLNRVYDLEMQLMENMPKAQLDAAGYVGYDSSDASNLFLRYLANYQWREYSVRDDGTRDISGPVTPSGIAATTRSVSKGVEIEAVFNPTKNWRIMFNAARQKATRGETSALLDALISDRLPQWQNPAIWEFDLSTVQRVDRYVTQYITGPMTTAKLSNGEWTPELREWRVNVVTNYNFDRESFLKGWGIGGAMRWQDKVGIGYPVIENPDWKTGMAAADKMITDVKNPFMGPSLTTFDAWLSYRRKIWKGIEWKIQLNIRNLFNKNLFIPVKANPVTLNDINTYEVAAYRIGAERTYEITSTFSF</sequence>
<dbReference type="InterPro" id="IPR039426">
    <property type="entry name" value="TonB-dep_rcpt-like"/>
</dbReference>
<dbReference type="OrthoDB" id="174101at2"/>
<evidence type="ECO:0000256" key="8">
    <source>
        <dbReference type="ARBA" id="ARBA00023065"/>
    </source>
</evidence>
<dbReference type="SUPFAM" id="SSF56935">
    <property type="entry name" value="Porins"/>
    <property type="match status" value="1"/>
</dbReference>
<feature type="domain" description="TonB-dependent receptor plug" evidence="12">
    <location>
        <begin position="86"/>
        <end position="201"/>
    </location>
</feature>
<evidence type="ECO:0000256" key="5">
    <source>
        <dbReference type="ARBA" id="ARBA00022692"/>
    </source>
</evidence>
<evidence type="ECO:0000259" key="12">
    <source>
        <dbReference type="Pfam" id="PF07715"/>
    </source>
</evidence>
<evidence type="ECO:0000313" key="13">
    <source>
        <dbReference type="EMBL" id="AWI09584.1"/>
    </source>
</evidence>
<keyword evidence="2" id="KW-0813">Transport</keyword>
<evidence type="ECO:0000256" key="7">
    <source>
        <dbReference type="ARBA" id="ARBA00023004"/>
    </source>
</evidence>
<keyword evidence="9" id="KW-0472">Membrane</keyword>
<evidence type="ECO:0000256" key="3">
    <source>
        <dbReference type="ARBA" id="ARBA00022452"/>
    </source>
</evidence>
<keyword evidence="4" id="KW-0410">Iron transport</keyword>
<evidence type="ECO:0000313" key="14">
    <source>
        <dbReference type="Proteomes" id="UP000244896"/>
    </source>
</evidence>
<keyword evidence="5" id="KW-0812">Transmembrane</keyword>
<dbReference type="PANTHER" id="PTHR32552:SF68">
    <property type="entry name" value="FERRICHROME OUTER MEMBRANE TRANSPORTER_PHAGE RECEPTOR"/>
    <property type="match status" value="1"/>
</dbReference>
<accession>A0A2U8E4V7</accession>
<reference evidence="13 14" key="1">
    <citation type="journal article" date="2018" name="Syst. Appl. Microbiol.">
        <title>Ereboglobus luteus gen. nov. sp. nov. from cockroach guts, and new insights into the oxygen relationship of the genera Opitutus and Didymococcus (Verrucomicrobia: Opitutaceae).</title>
        <authorList>
            <person name="Tegtmeier D."/>
            <person name="Belitz A."/>
            <person name="Radek R."/>
            <person name="Heimerl T."/>
            <person name="Brune A."/>
        </authorList>
    </citation>
    <scope>NUCLEOTIDE SEQUENCE [LARGE SCALE GENOMIC DNA]</scope>
    <source>
        <strain evidence="13 14">Ho45</strain>
    </source>
</reference>
<dbReference type="AlphaFoldDB" id="A0A2U8E4V7"/>
<dbReference type="RefSeq" id="WP_108825397.1">
    <property type="nucleotide sequence ID" value="NZ_CP023004.1"/>
</dbReference>
<organism evidence="13 14">
    <name type="scientific">Ereboglobus luteus</name>
    <dbReference type="NCBI Taxonomy" id="1796921"/>
    <lineage>
        <taxon>Bacteria</taxon>
        <taxon>Pseudomonadati</taxon>
        <taxon>Verrucomicrobiota</taxon>
        <taxon>Opitutia</taxon>
        <taxon>Opitutales</taxon>
        <taxon>Opitutaceae</taxon>
        <taxon>Ereboglobus</taxon>
    </lineage>
</organism>
<keyword evidence="6 11" id="KW-0732">Signal</keyword>
<evidence type="ECO:0000256" key="1">
    <source>
        <dbReference type="ARBA" id="ARBA00004571"/>
    </source>
</evidence>
<proteinExistence type="predicted"/>
<dbReference type="KEGG" id="elut:CKA38_10315"/>